<organism evidence="1">
    <name type="scientific">Arundo donax</name>
    <name type="common">Giant reed</name>
    <name type="synonym">Donax arundinaceus</name>
    <dbReference type="NCBI Taxonomy" id="35708"/>
    <lineage>
        <taxon>Eukaryota</taxon>
        <taxon>Viridiplantae</taxon>
        <taxon>Streptophyta</taxon>
        <taxon>Embryophyta</taxon>
        <taxon>Tracheophyta</taxon>
        <taxon>Spermatophyta</taxon>
        <taxon>Magnoliopsida</taxon>
        <taxon>Liliopsida</taxon>
        <taxon>Poales</taxon>
        <taxon>Poaceae</taxon>
        <taxon>PACMAD clade</taxon>
        <taxon>Arundinoideae</taxon>
        <taxon>Arundineae</taxon>
        <taxon>Arundo</taxon>
    </lineage>
</organism>
<dbReference type="AlphaFoldDB" id="A0A0A9C7B3"/>
<reference evidence="1" key="2">
    <citation type="journal article" date="2015" name="Data Brief">
        <title>Shoot transcriptome of the giant reed, Arundo donax.</title>
        <authorList>
            <person name="Barrero R.A."/>
            <person name="Guerrero F.D."/>
            <person name="Moolhuijzen P."/>
            <person name="Goolsby J.A."/>
            <person name="Tidwell J."/>
            <person name="Bellgard S.E."/>
            <person name="Bellgard M.I."/>
        </authorList>
    </citation>
    <scope>NUCLEOTIDE SEQUENCE</scope>
    <source>
        <tissue evidence="1">Shoot tissue taken approximately 20 cm above the soil surface</tissue>
    </source>
</reference>
<name>A0A0A9C7B3_ARUDO</name>
<evidence type="ECO:0000313" key="1">
    <source>
        <dbReference type="EMBL" id="JAD67412.1"/>
    </source>
</evidence>
<dbReference type="EMBL" id="GBRH01230483">
    <property type="protein sequence ID" value="JAD67412.1"/>
    <property type="molecule type" value="Transcribed_RNA"/>
</dbReference>
<proteinExistence type="predicted"/>
<accession>A0A0A9C7B3</accession>
<reference evidence="1" key="1">
    <citation type="submission" date="2014-09" db="EMBL/GenBank/DDBJ databases">
        <authorList>
            <person name="Magalhaes I.L.F."/>
            <person name="Oliveira U."/>
            <person name="Santos F.R."/>
            <person name="Vidigal T.H.D.A."/>
            <person name="Brescovit A.D."/>
            <person name="Santos A.J."/>
        </authorList>
    </citation>
    <scope>NUCLEOTIDE SEQUENCE</scope>
    <source>
        <tissue evidence="1">Shoot tissue taken approximately 20 cm above the soil surface</tissue>
    </source>
</reference>
<sequence length="38" mass="4317">MPSRRWRRTRGWEDAATVMAASMASKMLSPAPRKNPSQ</sequence>
<protein>
    <submittedName>
        <fullName evidence="1">Uncharacterized protein</fullName>
    </submittedName>
</protein>